<dbReference type="PANTHER" id="PTHR30086">
    <property type="entry name" value="ARGININE EXPORTER PROTEIN ARGO"/>
    <property type="match status" value="1"/>
</dbReference>
<evidence type="ECO:0000256" key="1">
    <source>
        <dbReference type="ARBA" id="ARBA00004651"/>
    </source>
</evidence>
<evidence type="ECO:0000256" key="4">
    <source>
        <dbReference type="ARBA" id="ARBA00022989"/>
    </source>
</evidence>
<dbReference type="GO" id="GO:0005886">
    <property type="term" value="C:plasma membrane"/>
    <property type="evidence" value="ECO:0007669"/>
    <property type="project" value="UniProtKB-SubCell"/>
</dbReference>
<dbReference type="Pfam" id="PF01810">
    <property type="entry name" value="LysE"/>
    <property type="match status" value="1"/>
</dbReference>
<feature type="transmembrane region" description="Helical" evidence="6">
    <location>
        <begin position="71"/>
        <end position="92"/>
    </location>
</feature>
<sequence length="206" mass="22036">MSPESALTFFTAIFLFAITPGPGTFALTGRALAFGWRSCRGMAFGMALGDVIYLVFACFGLAIVAERYEEIFMAIRYAGAVYLVYLGLKLWFAPSEDGQSMSHKKTGKKAWAGVLQGFLISSSNPKVILFYIAFLPTFIDLTSLGGRDVLLASLLTIVALMSGLMLVAFCAGSAGKLLRSPSSVKRMNRGAGTIIAGAGIYLAFHD</sequence>
<proteinExistence type="predicted"/>
<keyword evidence="8" id="KW-1185">Reference proteome</keyword>
<dbReference type="InterPro" id="IPR001123">
    <property type="entry name" value="LeuE-type"/>
</dbReference>
<gene>
    <name evidence="7" type="ORF">DGMP_10460</name>
</gene>
<keyword evidence="5 6" id="KW-0472">Membrane</keyword>
<evidence type="ECO:0000313" key="8">
    <source>
        <dbReference type="Proteomes" id="UP000826725"/>
    </source>
</evidence>
<dbReference type="EMBL" id="AP024086">
    <property type="protein sequence ID" value="BCL60353.1"/>
    <property type="molecule type" value="Genomic_DNA"/>
</dbReference>
<dbReference type="PIRSF" id="PIRSF006324">
    <property type="entry name" value="LeuE"/>
    <property type="match status" value="1"/>
</dbReference>
<comment type="subcellular location">
    <subcellularLocation>
        <location evidence="1">Cell membrane</location>
        <topology evidence="1">Multi-pass membrane protein</topology>
    </subcellularLocation>
</comment>
<evidence type="ECO:0000256" key="3">
    <source>
        <dbReference type="ARBA" id="ARBA00022692"/>
    </source>
</evidence>
<dbReference type="AlphaFoldDB" id="A0A8D5FK04"/>
<feature type="transmembrane region" description="Helical" evidence="6">
    <location>
        <begin position="187"/>
        <end position="204"/>
    </location>
</feature>
<keyword evidence="4 6" id="KW-1133">Transmembrane helix</keyword>
<organism evidence="7 8">
    <name type="scientific">Desulfomarina profundi</name>
    <dbReference type="NCBI Taxonomy" id="2772557"/>
    <lineage>
        <taxon>Bacteria</taxon>
        <taxon>Pseudomonadati</taxon>
        <taxon>Thermodesulfobacteriota</taxon>
        <taxon>Desulfobulbia</taxon>
        <taxon>Desulfobulbales</taxon>
        <taxon>Desulfobulbaceae</taxon>
        <taxon>Desulfomarina</taxon>
    </lineage>
</organism>
<dbReference type="GO" id="GO:0015171">
    <property type="term" value="F:amino acid transmembrane transporter activity"/>
    <property type="evidence" value="ECO:0007669"/>
    <property type="project" value="TreeGrafter"/>
</dbReference>
<dbReference type="KEGG" id="dbk:DGMP_10460"/>
<protein>
    <submittedName>
        <fullName evidence="7">Lysine transporter LysE</fullName>
    </submittedName>
</protein>
<feature type="transmembrane region" description="Helical" evidence="6">
    <location>
        <begin position="6"/>
        <end position="29"/>
    </location>
</feature>
<reference evidence="7" key="1">
    <citation type="submission" date="2020-09" db="EMBL/GenBank/DDBJ databases">
        <title>Desulfogranum mesoprofundum gen. nov., sp. nov., a novel mesophilic, sulfate-reducing chemolithoautotroph isolated from a deep-sea hydrothermal vent chimney in the Suiyo Seamount.</title>
        <authorList>
            <person name="Hashimoto Y."/>
            <person name="Nakagawa S."/>
        </authorList>
    </citation>
    <scope>NUCLEOTIDE SEQUENCE</scope>
    <source>
        <strain evidence="7">KT2</strain>
    </source>
</reference>
<feature type="transmembrane region" description="Helical" evidence="6">
    <location>
        <begin position="113"/>
        <end position="139"/>
    </location>
</feature>
<dbReference type="PANTHER" id="PTHR30086:SF20">
    <property type="entry name" value="ARGININE EXPORTER PROTEIN ARGO-RELATED"/>
    <property type="match status" value="1"/>
</dbReference>
<feature type="transmembrane region" description="Helical" evidence="6">
    <location>
        <begin position="151"/>
        <end position="175"/>
    </location>
</feature>
<accession>A0A8D5FK04</accession>
<name>A0A8D5FK04_9BACT</name>
<evidence type="ECO:0000256" key="6">
    <source>
        <dbReference type="SAM" id="Phobius"/>
    </source>
</evidence>
<evidence type="ECO:0000256" key="2">
    <source>
        <dbReference type="ARBA" id="ARBA00022475"/>
    </source>
</evidence>
<keyword evidence="3 6" id="KW-0812">Transmembrane</keyword>
<evidence type="ECO:0000256" key="5">
    <source>
        <dbReference type="ARBA" id="ARBA00023136"/>
    </source>
</evidence>
<evidence type="ECO:0000313" key="7">
    <source>
        <dbReference type="EMBL" id="BCL60353.1"/>
    </source>
</evidence>
<keyword evidence="2" id="KW-1003">Cell membrane</keyword>
<dbReference type="Proteomes" id="UP000826725">
    <property type="component" value="Chromosome"/>
</dbReference>
<dbReference type="RefSeq" id="WP_228856490.1">
    <property type="nucleotide sequence ID" value="NZ_AP024086.1"/>
</dbReference>
<feature type="transmembrane region" description="Helical" evidence="6">
    <location>
        <begin position="41"/>
        <end position="65"/>
    </location>
</feature>